<reference evidence="1" key="1">
    <citation type="journal article" date="2023" name="Int. J. Syst. Evol. Microbiol.">
        <title>Mesoterricola silvestris gen. nov., sp. nov., Mesoterricola sediminis sp. nov., Geothrix oryzae sp. nov., Geothrix edaphica sp. nov., Geothrix rubra sp. nov., and Geothrix limicola sp. nov., six novel members of Acidobacteriota isolated from soils.</title>
        <authorList>
            <person name="Itoh H."/>
            <person name="Sugisawa Y."/>
            <person name="Mise K."/>
            <person name="Xu Z."/>
            <person name="Kuniyasu M."/>
            <person name="Ushijima N."/>
            <person name="Kawano K."/>
            <person name="Kobayashi E."/>
            <person name="Shiratori Y."/>
            <person name="Masuda Y."/>
            <person name="Senoo K."/>
        </authorList>
    </citation>
    <scope>NUCLEOTIDE SEQUENCE</scope>
    <source>
        <strain evidence="1">W786</strain>
    </source>
</reference>
<dbReference type="Proteomes" id="UP001228113">
    <property type="component" value="Chromosome"/>
</dbReference>
<evidence type="ECO:0008006" key="3">
    <source>
        <dbReference type="Google" id="ProtNLM"/>
    </source>
</evidence>
<keyword evidence="2" id="KW-1185">Reference proteome</keyword>
<protein>
    <recommendedName>
        <fullName evidence="3">DUF3301 domain-containing protein</fullName>
    </recommendedName>
</protein>
<dbReference type="AlphaFoldDB" id="A0AA48H0Z6"/>
<organism evidence="1 2">
    <name type="scientific">Mesoterricola sediminis</name>
    <dbReference type="NCBI Taxonomy" id="2927980"/>
    <lineage>
        <taxon>Bacteria</taxon>
        <taxon>Pseudomonadati</taxon>
        <taxon>Acidobacteriota</taxon>
        <taxon>Holophagae</taxon>
        <taxon>Holophagales</taxon>
        <taxon>Holophagaceae</taxon>
        <taxon>Mesoterricola</taxon>
    </lineage>
</organism>
<name>A0AA48H0Z6_9BACT</name>
<proteinExistence type="predicted"/>
<gene>
    <name evidence="1" type="ORF">METESE_25850</name>
</gene>
<accession>A0AA48H0Z6</accession>
<dbReference type="EMBL" id="AP027081">
    <property type="protein sequence ID" value="BDU77627.1"/>
    <property type="molecule type" value="Genomic_DNA"/>
</dbReference>
<evidence type="ECO:0000313" key="1">
    <source>
        <dbReference type="EMBL" id="BDU77627.1"/>
    </source>
</evidence>
<sequence>MPVRAILALFVLALLVLTVPWAIRYNRARLAQARRTLAGAVAAQGWDLVRADLCWLPRGPFASAIATHVPVYRVTARDRKGRLHRGWICCVPFRDAAETFWEEA</sequence>
<dbReference type="KEGG" id="msea:METESE_25850"/>
<evidence type="ECO:0000313" key="2">
    <source>
        <dbReference type="Proteomes" id="UP001228113"/>
    </source>
</evidence>
<dbReference type="RefSeq" id="WP_243332798.1">
    <property type="nucleotide sequence ID" value="NZ_AP027081.1"/>
</dbReference>